<evidence type="ECO:0000256" key="10">
    <source>
        <dbReference type="PROSITE-ProRule" id="PRU00125"/>
    </source>
</evidence>
<dbReference type="CDD" id="cd00086">
    <property type="entry name" value="homeodomain"/>
    <property type="match status" value="1"/>
</dbReference>
<gene>
    <name evidence="15" type="ORF">CBOVIS_LOCUS9475</name>
</gene>
<keyword evidence="3" id="KW-0677">Repeat</keyword>
<dbReference type="Proteomes" id="UP000494206">
    <property type="component" value="Unassembled WGS sequence"/>
</dbReference>
<evidence type="ECO:0000256" key="4">
    <source>
        <dbReference type="ARBA" id="ARBA00022833"/>
    </source>
</evidence>
<dbReference type="GO" id="GO:0005634">
    <property type="term" value="C:nucleus"/>
    <property type="evidence" value="ECO:0007669"/>
    <property type="project" value="UniProtKB-SubCell"/>
</dbReference>
<evidence type="ECO:0000313" key="15">
    <source>
        <dbReference type="EMBL" id="CAB3407560.1"/>
    </source>
</evidence>
<evidence type="ECO:0000256" key="7">
    <source>
        <dbReference type="ARBA" id="ARBA00023155"/>
    </source>
</evidence>
<evidence type="ECO:0000256" key="12">
    <source>
        <dbReference type="SAM" id="MobiDB-lite"/>
    </source>
</evidence>
<dbReference type="EMBL" id="CADEPM010000006">
    <property type="protein sequence ID" value="CAB3407560.1"/>
    <property type="molecule type" value="Genomic_DNA"/>
</dbReference>
<dbReference type="PROSITE" id="PS50023">
    <property type="entry name" value="LIM_DOMAIN_2"/>
    <property type="match status" value="1"/>
</dbReference>
<evidence type="ECO:0000256" key="8">
    <source>
        <dbReference type="ARBA" id="ARBA00023242"/>
    </source>
</evidence>
<dbReference type="GO" id="GO:0046872">
    <property type="term" value="F:metal ion binding"/>
    <property type="evidence" value="ECO:0007669"/>
    <property type="project" value="UniProtKB-KW"/>
</dbReference>
<evidence type="ECO:0000256" key="6">
    <source>
        <dbReference type="ARBA" id="ARBA00023125"/>
    </source>
</evidence>
<dbReference type="PANTHER" id="PTHR24204:SF8">
    <property type="entry name" value="TAILUP, ISOFORM A"/>
    <property type="match status" value="1"/>
</dbReference>
<accession>A0A8S1F9A7</accession>
<dbReference type="InterPro" id="IPR001781">
    <property type="entry name" value="Znf_LIM"/>
</dbReference>
<proteinExistence type="predicted"/>
<name>A0A8S1F9A7_9PELO</name>
<keyword evidence="6 9" id="KW-0238">DNA-binding</keyword>
<dbReference type="SUPFAM" id="SSF57716">
    <property type="entry name" value="Glucocorticoid receptor-like (DNA-binding domain)"/>
    <property type="match status" value="1"/>
</dbReference>
<dbReference type="FunFam" id="1.10.10.60:FF:000041">
    <property type="entry name" value="insulin gene enhancer protein ISL-1"/>
    <property type="match status" value="1"/>
</dbReference>
<dbReference type="InterPro" id="IPR047169">
    <property type="entry name" value="ISL1/2-like"/>
</dbReference>
<feature type="compositionally biased region" description="Low complexity" evidence="12">
    <location>
        <begin position="340"/>
        <end position="359"/>
    </location>
</feature>
<dbReference type="PROSITE" id="PS00478">
    <property type="entry name" value="LIM_DOMAIN_1"/>
    <property type="match status" value="1"/>
</dbReference>
<evidence type="ECO:0000259" key="14">
    <source>
        <dbReference type="PROSITE" id="PS50071"/>
    </source>
</evidence>
<reference evidence="15 16" key="1">
    <citation type="submission" date="2020-04" db="EMBL/GenBank/DDBJ databases">
        <authorList>
            <person name="Laetsch R D."/>
            <person name="Stevens L."/>
            <person name="Kumar S."/>
            <person name="Blaxter L. M."/>
        </authorList>
    </citation>
    <scope>NUCLEOTIDE SEQUENCE [LARGE SCALE GENOMIC DNA]</scope>
</reference>
<dbReference type="GO" id="GO:0003677">
    <property type="term" value="F:DNA binding"/>
    <property type="evidence" value="ECO:0007669"/>
    <property type="project" value="UniProtKB-UniRule"/>
</dbReference>
<dbReference type="PROSITE" id="PS50071">
    <property type="entry name" value="HOMEOBOX_2"/>
    <property type="match status" value="1"/>
</dbReference>
<dbReference type="Pfam" id="PF00046">
    <property type="entry name" value="Homeodomain"/>
    <property type="match status" value="1"/>
</dbReference>
<keyword evidence="4 10" id="KW-0862">Zinc</keyword>
<keyword evidence="7 9" id="KW-0371">Homeobox</keyword>
<feature type="compositionally biased region" description="Polar residues" evidence="12">
    <location>
        <begin position="313"/>
        <end position="324"/>
    </location>
</feature>
<dbReference type="GO" id="GO:0048665">
    <property type="term" value="P:neuron fate specification"/>
    <property type="evidence" value="ECO:0007669"/>
    <property type="project" value="InterPro"/>
</dbReference>
<dbReference type="GO" id="GO:0000981">
    <property type="term" value="F:DNA-binding transcription factor activity, RNA polymerase II-specific"/>
    <property type="evidence" value="ECO:0007669"/>
    <property type="project" value="InterPro"/>
</dbReference>
<evidence type="ECO:0000256" key="1">
    <source>
        <dbReference type="ARBA" id="ARBA00004123"/>
    </source>
</evidence>
<comment type="subcellular location">
    <subcellularLocation>
        <location evidence="1 9 11">Nucleus</location>
    </subcellularLocation>
</comment>
<dbReference type="SMART" id="SM00389">
    <property type="entry name" value="HOX"/>
    <property type="match status" value="1"/>
</dbReference>
<dbReference type="OrthoDB" id="125004at2759"/>
<dbReference type="GO" id="GO:0007409">
    <property type="term" value="P:axonogenesis"/>
    <property type="evidence" value="ECO:0007669"/>
    <property type="project" value="TreeGrafter"/>
</dbReference>
<keyword evidence="16" id="KW-1185">Reference proteome</keyword>
<feature type="compositionally biased region" description="Polar residues" evidence="12">
    <location>
        <begin position="534"/>
        <end position="545"/>
    </location>
</feature>
<evidence type="ECO:0000256" key="9">
    <source>
        <dbReference type="PROSITE-ProRule" id="PRU00108"/>
    </source>
</evidence>
<feature type="DNA-binding region" description="Homeobox" evidence="9">
    <location>
        <begin position="368"/>
        <end position="427"/>
    </location>
</feature>
<dbReference type="PROSITE" id="PS00027">
    <property type="entry name" value="HOMEOBOX_1"/>
    <property type="match status" value="1"/>
</dbReference>
<comment type="caution">
    <text evidence="15">The sequence shown here is derived from an EMBL/GenBank/DDBJ whole genome shotgun (WGS) entry which is preliminary data.</text>
</comment>
<keyword evidence="5 10" id="KW-0440">LIM domain</keyword>
<evidence type="ECO:0000256" key="5">
    <source>
        <dbReference type="ARBA" id="ARBA00023038"/>
    </source>
</evidence>
<keyword evidence="8 9" id="KW-0539">Nucleus</keyword>
<dbReference type="SUPFAM" id="SSF46689">
    <property type="entry name" value="Homeodomain-like"/>
    <property type="match status" value="1"/>
</dbReference>
<evidence type="ECO:0000313" key="16">
    <source>
        <dbReference type="Proteomes" id="UP000494206"/>
    </source>
</evidence>
<feature type="region of interest" description="Disordered" evidence="12">
    <location>
        <begin position="313"/>
        <end position="371"/>
    </location>
</feature>
<evidence type="ECO:0000256" key="11">
    <source>
        <dbReference type="RuleBase" id="RU000682"/>
    </source>
</evidence>
<evidence type="ECO:0000256" key="3">
    <source>
        <dbReference type="ARBA" id="ARBA00022737"/>
    </source>
</evidence>
<dbReference type="InterPro" id="IPR001356">
    <property type="entry name" value="HD"/>
</dbReference>
<keyword evidence="2 10" id="KW-0479">Metal-binding</keyword>
<feature type="region of interest" description="Disordered" evidence="12">
    <location>
        <begin position="480"/>
        <end position="545"/>
    </location>
</feature>
<dbReference type="AlphaFoldDB" id="A0A8S1F9A7"/>
<feature type="compositionally biased region" description="Pro residues" evidence="12">
    <location>
        <begin position="487"/>
        <end position="496"/>
    </location>
</feature>
<dbReference type="SMART" id="SM00132">
    <property type="entry name" value="LIM"/>
    <property type="match status" value="2"/>
</dbReference>
<dbReference type="Pfam" id="PF00412">
    <property type="entry name" value="LIM"/>
    <property type="match status" value="2"/>
</dbReference>
<dbReference type="PANTHER" id="PTHR24204">
    <property type="entry name" value="INSULIN GENE ENHANCER PROTEIN"/>
    <property type="match status" value="1"/>
</dbReference>
<evidence type="ECO:0000259" key="13">
    <source>
        <dbReference type="PROSITE" id="PS50023"/>
    </source>
</evidence>
<dbReference type="Gene3D" id="2.10.110.10">
    <property type="entry name" value="Cysteine Rich Protein"/>
    <property type="match status" value="2"/>
</dbReference>
<organism evidence="15 16">
    <name type="scientific">Caenorhabditis bovis</name>
    <dbReference type="NCBI Taxonomy" id="2654633"/>
    <lineage>
        <taxon>Eukaryota</taxon>
        <taxon>Metazoa</taxon>
        <taxon>Ecdysozoa</taxon>
        <taxon>Nematoda</taxon>
        <taxon>Chromadorea</taxon>
        <taxon>Rhabditida</taxon>
        <taxon>Rhabditina</taxon>
        <taxon>Rhabditomorpha</taxon>
        <taxon>Rhabditoidea</taxon>
        <taxon>Rhabditidae</taxon>
        <taxon>Peloderinae</taxon>
        <taxon>Caenorhabditis</taxon>
    </lineage>
</organism>
<sequence length="545" mass="60789">MRAFPARRISATQKRLANGGTLAYITNFRFHTNRFWVLVVVVATTTTTTTIPRAHNLGVASQSATSGGDWWAWPPRQPPPPPHQTHHYYSSSTTSASFWQKSSSSQPMAANICVRGGFERFISPPGPSEHEMVPVGAAAATNADFWSDDGGDKFGLEIMPPPTPPPQPKIVDRFILRVNPNLEFHANCLKCVECNCQLDEHTTAFVKNGRTYCRQDYMRLFSTKCARCANTFERTQLVMRAGCHVFHMECFCCFGCEKRLQTGQEFHIKNNRLLCRAECDMMTDPMVPEFKNNNNNNSLASTSFDDDSWETSTLTSLDNHTTSPPLSPKSDGMRTPVYTGGAHNNNNNNSSGASSSGSSGKKKKDKQTTRVRTVLNEMQLKILKDCYVQNSRPDAMLKERLVEMTGLNARVIRVWFQNKRCKDKKRQIQMHESRLNSEREDVLNRVRVNGIGPLMVAAPTTHIDSSLPPPMDIQHYPQWSTGFAGQQPPPPQPQPTAPMMYDTTTDMTFGLGGGSGPSTTFPDFSPKSPKSEANEPQTDNTHFSP</sequence>
<feature type="domain" description="LIM zinc-binding" evidence="13">
    <location>
        <begin position="223"/>
        <end position="285"/>
    </location>
</feature>
<protein>
    <submittedName>
        <fullName evidence="15">Uncharacterized protein</fullName>
    </submittedName>
</protein>
<dbReference type="InterPro" id="IPR009057">
    <property type="entry name" value="Homeodomain-like_sf"/>
</dbReference>
<dbReference type="Gene3D" id="1.10.10.60">
    <property type="entry name" value="Homeodomain-like"/>
    <property type="match status" value="1"/>
</dbReference>
<feature type="domain" description="Homeobox" evidence="14">
    <location>
        <begin position="366"/>
        <end position="426"/>
    </location>
</feature>
<dbReference type="GO" id="GO:0045944">
    <property type="term" value="P:positive regulation of transcription by RNA polymerase II"/>
    <property type="evidence" value="ECO:0007669"/>
    <property type="project" value="InterPro"/>
</dbReference>
<dbReference type="InterPro" id="IPR017970">
    <property type="entry name" value="Homeobox_CS"/>
</dbReference>
<evidence type="ECO:0000256" key="2">
    <source>
        <dbReference type="ARBA" id="ARBA00022723"/>
    </source>
</evidence>